<evidence type="ECO:0000256" key="7">
    <source>
        <dbReference type="SAM" id="MobiDB-lite"/>
    </source>
</evidence>
<organism evidence="8 9">
    <name type="scientific">Chlamydomonas schloesseri</name>
    <dbReference type="NCBI Taxonomy" id="2026947"/>
    <lineage>
        <taxon>Eukaryota</taxon>
        <taxon>Viridiplantae</taxon>
        <taxon>Chlorophyta</taxon>
        <taxon>core chlorophytes</taxon>
        <taxon>Chlorophyceae</taxon>
        <taxon>CS clade</taxon>
        <taxon>Chlamydomonadales</taxon>
        <taxon>Chlamydomonadaceae</taxon>
        <taxon>Chlamydomonas</taxon>
    </lineage>
</organism>
<evidence type="ECO:0000256" key="4">
    <source>
        <dbReference type="ARBA" id="ARBA00022679"/>
    </source>
</evidence>
<dbReference type="InterPro" id="IPR029063">
    <property type="entry name" value="SAM-dependent_MTases_sf"/>
</dbReference>
<dbReference type="SUPFAM" id="SSF53335">
    <property type="entry name" value="S-adenosyl-L-methionine-dependent methyltransferases"/>
    <property type="match status" value="1"/>
</dbReference>
<keyword evidence="4" id="KW-0808">Transferase</keyword>
<comment type="catalytic activity">
    <reaction evidence="1">
        <text>guanosine(46) in tRNA + S-adenosyl-L-methionine = N(7)-methylguanosine(46) in tRNA + S-adenosyl-L-homocysteine</text>
        <dbReference type="Rhea" id="RHEA:42708"/>
        <dbReference type="Rhea" id="RHEA-COMP:10188"/>
        <dbReference type="Rhea" id="RHEA-COMP:10189"/>
        <dbReference type="ChEBI" id="CHEBI:57856"/>
        <dbReference type="ChEBI" id="CHEBI:59789"/>
        <dbReference type="ChEBI" id="CHEBI:74269"/>
        <dbReference type="ChEBI" id="CHEBI:74480"/>
        <dbReference type="EC" id="2.1.1.33"/>
    </reaction>
</comment>
<dbReference type="GO" id="GO:0043527">
    <property type="term" value="C:tRNA methyltransferase complex"/>
    <property type="evidence" value="ECO:0007669"/>
    <property type="project" value="TreeGrafter"/>
</dbReference>
<dbReference type="EMBL" id="JAEHOD010000011">
    <property type="protein sequence ID" value="KAG2450297.1"/>
    <property type="molecule type" value="Genomic_DNA"/>
</dbReference>
<protein>
    <recommendedName>
        <fullName evidence="2">tRNA (guanine(46)-N(7))-methyltransferase</fullName>
        <ecNumber evidence="2">2.1.1.33</ecNumber>
    </recommendedName>
</protein>
<evidence type="ECO:0000256" key="6">
    <source>
        <dbReference type="ARBA" id="ARBA00022694"/>
    </source>
</evidence>
<dbReference type="Pfam" id="PF02390">
    <property type="entry name" value="Methyltransf_4"/>
    <property type="match status" value="1"/>
</dbReference>
<evidence type="ECO:0000256" key="3">
    <source>
        <dbReference type="ARBA" id="ARBA00022603"/>
    </source>
</evidence>
<keyword evidence="9" id="KW-1185">Reference proteome</keyword>
<dbReference type="InterPro" id="IPR003358">
    <property type="entry name" value="tRNA_(Gua-N-7)_MeTrfase_Trmb"/>
</dbReference>
<dbReference type="OrthoDB" id="47276at2759"/>
<keyword evidence="3" id="KW-0489">Methyltransferase</keyword>
<feature type="compositionally biased region" description="Basic and acidic residues" evidence="7">
    <location>
        <begin position="1"/>
        <end position="32"/>
    </location>
</feature>
<evidence type="ECO:0000256" key="1">
    <source>
        <dbReference type="ARBA" id="ARBA00000142"/>
    </source>
</evidence>
<reference evidence="8" key="1">
    <citation type="journal article" date="2020" name="bioRxiv">
        <title>Comparative genomics of Chlamydomonas.</title>
        <authorList>
            <person name="Craig R.J."/>
            <person name="Hasan A.R."/>
            <person name="Ness R.W."/>
            <person name="Keightley P.D."/>
        </authorList>
    </citation>
    <scope>NUCLEOTIDE SEQUENCE</scope>
    <source>
        <strain evidence="8">CCAP 11/173</strain>
    </source>
</reference>
<keyword evidence="5" id="KW-0949">S-adenosyl-L-methionine</keyword>
<evidence type="ECO:0000256" key="2">
    <source>
        <dbReference type="ARBA" id="ARBA00011977"/>
    </source>
</evidence>
<evidence type="ECO:0000256" key="5">
    <source>
        <dbReference type="ARBA" id="ARBA00022691"/>
    </source>
</evidence>
<dbReference type="PANTHER" id="PTHR23417:SF16">
    <property type="entry name" value="TRNA (GUANINE-N(7)-)-METHYLTRANSFERASE"/>
    <property type="match status" value="1"/>
</dbReference>
<comment type="caution">
    <text evidence="8">The sequence shown here is derived from an EMBL/GenBank/DDBJ whole genome shotgun (WGS) entry which is preliminary data.</text>
</comment>
<feature type="region of interest" description="Disordered" evidence="7">
    <location>
        <begin position="1"/>
        <end position="59"/>
    </location>
</feature>
<feature type="compositionally biased region" description="Basic residues" evidence="7">
    <location>
        <begin position="33"/>
        <end position="42"/>
    </location>
</feature>
<accession>A0A835WME2</accession>
<proteinExistence type="predicted"/>
<gene>
    <name evidence="8" type="ORF">HYH02_004804</name>
</gene>
<dbReference type="AlphaFoldDB" id="A0A835WME2"/>
<dbReference type="PROSITE" id="PS51625">
    <property type="entry name" value="SAM_MT_TRMB"/>
    <property type="match status" value="1"/>
</dbReference>
<evidence type="ECO:0000313" key="9">
    <source>
        <dbReference type="Proteomes" id="UP000613740"/>
    </source>
</evidence>
<dbReference type="PANTHER" id="PTHR23417">
    <property type="entry name" value="3-DEOXY-D-MANNO-OCTULOSONIC-ACID TRANSFERASE/TRNA GUANINE-N 7 - -METHYLTRANSFERASE"/>
    <property type="match status" value="1"/>
</dbReference>
<dbReference type="GO" id="GO:0008176">
    <property type="term" value="F:tRNA (guanine(46)-N7)-methyltransferase activity"/>
    <property type="evidence" value="ECO:0007669"/>
    <property type="project" value="UniProtKB-EC"/>
</dbReference>
<sequence>MSPKRQREEGGTAEGDKGEKGQTKAQKEEVAHPRKRFYRARAHSNPLNDASFDVPTRPEDYDWTEHYPELMAEWRERQAAAGAGAEGAGAAEAEAEAPAVRFVDIGCGFGGLLIKLATHYPDTPMLGMEIRDKVTAYVRERIGAKPCPW</sequence>
<name>A0A835WME2_9CHLO</name>
<evidence type="ECO:0000313" key="8">
    <source>
        <dbReference type="EMBL" id="KAG2450297.1"/>
    </source>
</evidence>
<dbReference type="Gene3D" id="3.40.50.150">
    <property type="entry name" value="Vaccinia Virus protein VP39"/>
    <property type="match status" value="1"/>
</dbReference>
<keyword evidence="6" id="KW-0819">tRNA processing</keyword>
<dbReference type="EC" id="2.1.1.33" evidence="2"/>
<dbReference type="Proteomes" id="UP000613740">
    <property type="component" value="Unassembled WGS sequence"/>
</dbReference>